<feature type="compositionally biased region" description="Polar residues" evidence="3">
    <location>
        <begin position="529"/>
        <end position="541"/>
    </location>
</feature>
<dbReference type="PANTHER" id="PTHR24346">
    <property type="entry name" value="MAP/MICROTUBULE AFFINITY-REGULATING KINASE"/>
    <property type="match status" value="1"/>
</dbReference>
<feature type="region of interest" description="Disordered" evidence="3">
    <location>
        <begin position="492"/>
        <end position="511"/>
    </location>
</feature>
<dbReference type="GO" id="GO:0005737">
    <property type="term" value="C:cytoplasm"/>
    <property type="evidence" value="ECO:0007669"/>
    <property type="project" value="TreeGrafter"/>
</dbReference>
<evidence type="ECO:0000259" key="4">
    <source>
        <dbReference type="PROSITE" id="PS50011"/>
    </source>
</evidence>
<dbReference type="SMART" id="SM00219">
    <property type="entry name" value="TyrKc"/>
    <property type="match status" value="1"/>
</dbReference>
<keyword evidence="2" id="KW-0067">ATP-binding</keyword>
<organism evidence="5 6">
    <name type="scientific">Patella caerulea</name>
    <name type="common">Rayed Mediterranean limpet</name>
    <dbReference type="NCBI Taxonomy" id="87958"/>
    <lineage>
        <taxon>Eukaryota</taxon>
        <taxon>Metazoa</taxon>
        <taxon>Spiralia</taxon>
        <taxon>Lophotrochozoa</taxon>
        <taxon>Mollusca</taxon>
        <taxon>Gastropoda</taxon>
        <taxon>Patellogastropoda</taxon>
        <taxon>Patelloidea</taxon>
        <taxon>Patellidae</taxon>
        <taxon>Patella</taxon>
    </lineage>
</organism>
<evidence type="ECO:0000256" key="1">
    <source>
        <dbReference type="ARBA" id="ARBA00022741"/>
    </source>
</evidence>
<evidence type="ECO:0000256" key="2">
    <source>
        <dbReference type="ARBA" id="ARBA00022840"/>
    </source>
</evidence>
<dbReference type="PROSITE" id="PS50011">
    <property type="entry name" value="PROTEIN_KINASE_DOM"/>
    <property type="match status" value="1"/>
</dbReference>
<feature type="compositionally biased region" description="Polar residues" evidence="3">
    <location>
        <begin position="617"/>
        <end position="627"/>
    </location>
</feature>
<feature type="domain" description="Protein kinase" evidence="4">
    <location>
        <begin position="23"/>
        <end position="277"/>
    </location>
</feature>
<feature type="region of interest" description="Disordered" evidence="3">
    <location>
        <begin position="523"/>
        <end position="555"/>
    </location>
</feature>
<dbReference type="Proteomes" id="UP001347796">
    <property type="component" value="Unassembled WGS sequence"/>
</dbReference>
<evidence type="ECO:0000313" key="5">
    <source>
        <dbReference type="EMBL" id="KAK6169406.1"/>
    </source>
</evidence>
<dbReference type="InterPro" id="IPR008266">
    <property type="entry name" value="Tyr_kinase_AS"/>
</dbReference>
<dbReference type="PANTHER" id="PTHR24346:SF79">
    <property type="entry name" value="PROTEIN KINASE DOMAIN-CONTAINING PROTEIN"/>
    <property type="match status" value="1"/>
</dbReference>
<proteinExistence type="predicted"/>
<gene>
    <name evidence="5" type="ORF">SNE40_020469</name>
</gene>
<keyword evidence="1" id="KW-0547">Nucleotide-binding</keyword>
<dbReference type="EMBL" id="JAZGQO010000015">
    <property type="protein sequence ID" value="KAK6169406.1"/>
    <property type="molecule type" value="Genomic_DNA"/>
</dbReference>
<dbReference type="InterPro" id="IPR011009">
    <property type="entry name" value="Kinase-like_dom_sf"/>
</dbReference>
<comment type="caution">
    <text evidence="5">The sequence shown here is derived from an EMBL/GenBank/DDBJ whole genome shotgun (WGS) entry which is preliminary data.</text>
</comment>
<sequence>MADVSEHAYRPFYYEKKKKVGNYILEDPLAEGAFGRVRYATHMFTNQKVAVKILTKRTLVKNEIARRSLRREGHVLQRLDHPNITKLYEAMETRNCYYLVFELADRRSFLDYLIKKRCLLENEARMFTREIVSAVDHIHTSGIIHRDIRLENLLLDAKGRIKITGFGIAVLENEMPSLSNRCGSPAYAAPEVFSNRKHSPGVDIWSVGVCLFAMLIGHLPFLPARIARIPEMHSLVLKGVVVPTFLSKDCFNLINRMMKPLLSERITMAEILRHKWLVKSNEQHVPRQPPISKLSPTVIDSRLVNYMSYMHGYKAADISHAVHERQVNQMSASYHLYIKSIQNGFHVPEVSELLLSRHDTSEEFLHSTQTQIVYEYIENLLAEAESPRIDEMVLSPTHSLPLFKSCITCLAETRCNVHGPDDASHTPIGPPRKHSAHNDQNNNISEQYHNVDTIPEYVKNYLINSEIKNIEDLKEIYPELFQDDENFRLPKIQRDESRSQQTAGGGLSNKSLAVSGVSLPQIKPECFSGNRSSSRHQPNESYSRRMKTNSNDAYPVTDTVDVKTRDSLNRSSRETGCGDIMVTNAPREECVENKSVKTLIKDNEEILKRQKGEQPNEGFTNEDSYNRSGGGGAYNPAMDNLQQKAGITEEIPQNGLIKESEIQIQLMAKQLAREIIEAALNEVSWDLSQAEHEVNSPGKEAGTDVTKDVDGVVPVATPWPLSAAPTEVIHYNSPELTLRFPTGDLKPTEGPPEEQESGNQVAGDFSNAPNAEGLRDPYAEEIWIAMYPRTNKINTRIDISPRVPISFNAPLSYRKPLTSRRTLSTNPSIAILRKMACSNLGNNNNKSIDFVEKLEQKSGDCEARVIPDIVKNNRVVFPDVPKSPGHANATTRRTSRYDVSAEDVIKVTIKSAKWYEL</sequence>
<protein>
    <recommendedName>
        <fullName evidence="4">Protein kinase domain-containing protein</fullName>
    </recommendedName>
</protein>
<dbReference type="SUPFAM" id="SSF56112">
    <property type="entry name" value="Protein kinase-like (PK-like)"/>
    <property type="match status" value="1"/>
</dbReference>
<dbReference type="FunFam" id="1.10.510.10:FF:000571">
    <property type="entry name" value="Maternal embryonic leucine zipper kinase"/>
    <property type="match status" value="1"/>
</dbReference>
<dbReference type="InterPro" id="IPR000719">
    <property type="entry name" value="Prot_kinase_dom"/>
</dbReference>
<feature type="region of interest" description="Disordered" evidence="3">
    <location>
        <begin position="607"/>
        <end position="638"/>
    </location>
</feature>
<dbReference type="Gene3D" id="1.10.510.10">
    <property type="entry name" value="Transferase(Phosphotransferase) domain 1"/>
    <property type="match status" value="1"/>
</dbReference>
<dbReference type="InterPro" id="IPR020635">
    <property type="entry name" value="Tyr_kinase_cat_dom"/>
</dbReference>
<dbReference type="GO" id="GO:0004713">
    <property type="term" value="F:protein tyrosine kinase activity"/>
    <property type="evidence" value="ECO:0007669"/>
    <property type="project" value="InterPro"/>
</dbReference>
<evidence type="ECO:0000256" key="3">
    <source>
        <dbReference type="SAM" id="MobiDB-lite"/>
    </source>
</evidence>
<feature type="region of interest" description="Disordered" evidence="3">
    <location>
        <begin position="421"/>
        <end position="443"/>
    </location>
</feature>
<evidence type="ECO:0000313" key="6">
    <source>
        <dbReference type="Proteomes" id="UP001347796"/>
    </source>
</evidence>
<reference evidence="5 6" key="1">
    <citation type="submission" date="2024-01" db="EMBL/GenBank/DDBJ databases">
        <title>The genome of the rayed Mediterranean limpet Patella caerulea (Linnaeus, 1758).</title>
        <authorList>
            <person name="Anh-Thu Weber A."/>
            <person name="Halstead-Nussloch G."/>
        </authorList>
    </citation>
    <scope>NUCLEOTIDE SEQUENCE [LARGE SCALE GENOMIC DNA]</scope>
    <source>
        <strain evidence="5">AATW-2023a</strain>
        <tissue evidence="5">Whole specimen</tissue>
    </source>
</reference>
<keyword evidence="6" id="KW-1185">Reference proteome</keyword>
<accession>A0AAN8GE67</accession>
<feature type="region of interest" description="Disordered" evidence="3">
    <location>
        <begin position="740"/>
        <end position="771"/>
    </location>
</feature>
<dbReference type="PROSITE" id="PS00109">
    <property type="entry name" value="PROTEIN_KINASE_TYR"/>
    <property type="match status" value="1"/>
</dbReference>
<dbReference type="GO" id="GO:0004674">
    <property type="term" value="F:protein serine/threonine kinase activity"/>
    <property type="evidence" value="ECO:0007669"/>
    <property type="project" value="TreeGrafter"/>
</dbReference>
<dbReference type="GO" id="GO:0005524">
    <property type="term" value="F:ATP binding"/>
    <property type="evidence" value="ECO:0007669"/>
    <property type="project" value="UniProtKB-KW"/>
</dbReference>
<name>A0AAN8GE67_PATCE</name>
<dbReference type="GO" id="GO:0035556">
    <property type="term" value="P:intracellular signal transduction"/>
    <property type="evidence" value="ECO:0007669"/>
    <property type="project" value="TreeGrafter"/>
</dbReference>
<dbReference type="Pfam" id="PF00069">
    <property type="entry name" value="Pkinase"/>
    <property type="match status" value="1"/>
</dbReference>
<dbReference type="AlphaFoldDB" id="A0AAN8GE67"/>